<geneLocation type="plasmid" evidence="1 2">
    <name>4</name>
</geneLocation>
<evidence type="ECO:0008006" key="3">
    <source>
        <dbReference type="Google" id="ProtNLM"/>
    </source>
</evidence>
<dbReference type="EMBL" id="CP012704">
    <property type="protein sequence ID" value="ALH83320.1"/>
    <property type="molecule type" value="Genomic_DNA"/>
</dbReference>
<evidence type="ECO:0000313" key="2">
    <source>
        <dbReference type="Proteomes" id="UP000058074"/>
    </source>
</evidence>
<evidence type="ECO:0000313" key="1">
    <source>
        <dbReference type="EMBL" id="ALH83320.1"/>
    </source>
</evidence>
<proteinExistence type="predicted"/>
<organism evidence="1 2">
    <name type="scientific">Sphingopyxis macrogoltabida</name>
    <name type="common">Sphingomonas macrogoltabidus</name>
    <dbReference type="NCBI Taxonomy" id="33050"/>
    <lineage>
        <taxon>Bacteria</taxon>
        <taxon>Pseudomonadati</taxon>
        <taxon>Pseudomonadota</taxon>
        <taxon>Alphaproteobacteria</taxon>
        <taxon>Sphingomonadales</taxon>
        <taxon>Sphingomonadaceae</taxon>
        <taxon>Sphingopyxis</taxon>
    </lineage>
</organism>
<dbReference type="RefSeq" id="WP_054590690.1">
    <property type="nucleotide sequence ID" value="NZ_CP012704.1"/>
</dbReference>
<sequence length="101" mass="10684">MRAVNDKIEGPLLIDEDLAVHGMITAGAVVRTGRKLVLHGMITGDLVIEPKARVIIHGMVNGVVINDGGRVEIFGTVDAVADRSADAVTIIDPVAHVKGRR</sequence>
<dbReference type="KEGG" id="smag:AN936_26105"/>
<gene>
    <name evidence="1" type="ORF">AN936_26105</name>
</gene>
<dbReference type="PATRIC" id="fig|33050.5.peg.4987"/>
<protein>
    <recommendedName>
        <fullName evidence="3">Polymer-forming cytoskeletal protein</fullName>
    </recommendedName>
</protein>
<dbReference type="OrthoDB" id="7510721at2"/>
<dbReference type="AlphaFoldDB" id="A0A0N9V1Z9"/>
<accession>A0A0N9V1Z9</accession>
<keyword evidence="1" id="KW-0614">Plasmid</keyword>
<name>A0A0N9V1Z9_SPHMC</name>
<dbReference type="Proteomes" id="UP000058074">
    <property type="component" value="Plasmid 4"/>
</dbReference>
<reference evidence="1 2" key="1">
    <citation type="journal article" date="2015" name="Genome Announc.">
        <title>Complete Genome Sequence of Polypropylene Glycol- and Polyethylene Glycol-Degrading Sphingopyxis macrogoltabida Strain EY-1.</title>
        <authorList>
            <person name="Ohtsubo Y."/>
            <person name="Nagata Y."/>
            <person name="Numata M."/>
            <person name="Tsuchikane K."/>
            <person name="Hosoyama A."/>
            <person name="Yamazoe A."/>
            <person name="Tsuda M."/>
            <person name="Fujita N."/>
            <person name="Kawai F."/>
        </authorList>
    </citation>
    <scope>NUCLEOTIDE SEQUENCE [LARGE SCALE GENOMIC DNA]</scope>
    <source>
        <strain evidence="1 2">EY-1</strain>
        <plasmid evidence="1">4</plasmid>
    </source>
</reference>